<keyword evidence="3" id="KW-1185">Reference proteome</keyword>
<name>A0A060R765_9BACT</name>
<proteinExistence type="predicted"/>
<keyword evidence="1" id="KW-1133">Transmembrane helix</keyword>
<reference evidence="2 3" key="1">
    <citation type="journal article" date="2015" name="Genome Announc.">
        <title>Complete Genome Sequence of the Novel Leech Symbiont Mucinivorans hirudinis M3T.</title>
        <authorList>
            <person name="Nelson M.C."/>
            <person name="Bomar L."/>
            <person name="Graf J."/>
        </authorList>
    </citation>
    <scope>NUCLEOTIDE SEQUENCE [LARGE SCALE GENOMIC DNA]</scope>
    <source>
        <strain evidence="3">M3</strain>
    </source>
</reference>
<accession>A0A060R765</accession>
<dbReference type="PANTHER" id="PTHR35804">
    <property type="entry name" value="LYSINE EXPORTER LYSO"/>
    <property type="match status" value="1"/>
</dbReference>
<dbReference type="HOGENOM" id="CLU_045681_1_0_10"/>
<dbReference type="PATRIC" id="fig|1433126.3.peg.861"/>
<evidence type="ECO:0000313" key="3">
    <source>
        <dbReference type="Proteomes" id="UP000027616"/>
    </source>
</evidence>
<sequence>MMLLIGLEMGSGRDMLGALGCIFQDALLLVVAVMSGTITMAWAVNKYVMKLSAEPASTTSKNRSHLFSFAILGAFLAGFLCGLFIKTDGGLDHLSMSALYLLMALVGFSLGSDRSALRALGSQNRKLIWLPVTTIAGSLGGVLLFSFFVDMRLADQLAIGSGFGYYSLSSVILGELRTAQIGVVALIVNVTRELLTVVFAPLLVRKFSPLALICCGGATTMDVTLPVIISNCGSRFMAMALFQGVVVDFSVPFLVTFFAELI</sequence>
<dbReference type="KEGG" id="rbc:BN938_0861"/>
<keyword evidence="1" id="KW-0812">Transmembrane</keyword>
<evidence type="ECO:0000256" key="1">
    <source>
        <dbReference type="SAM" id="Phobius"/>
    </source>
</evidence>
<dbReference type="InterPro" id="IPR005642">
    <property type="entry name" value="LysO"/>
</dbReference>
<dbReference type="GO" id="GO:0015661">
    <property type="term" value="F:L-lysine efflux transmembrane transporter activity"/>
    <property type="evidence" value="ECO:0007669"/>
    <property type="project" value="InterPro"/>
</dbReference>
<dbReference type="AlphaFoldDB" id="A0A060R765"/>
<organism evidence="2 3">
    <name type="scientific">Mucinivorans hirudinis</name>
    <dbReference type="NCBI Taxonomy" id="1433126"/>
    <lineage>
        <taxon>Bacteria</taxon>
        <taxon>Pseudomonadati</taxon>
        <taxon>Bacteroidota</taxon>
        <taxon>Bacteroidia</taxon>
        <taxon>Bacteroidales</taxon>
        <taxon>Rikenellaceae</taxon>
        <taxon>Mucinivorans</taxon>
    </lineage>
</organism>
<dbReference type="STRING" id="1433126.BN938_0861"/>
<feature type="transmembrane region" description="Helical" evidence="1">
    <location>
        <begin position="236"/>
        <end position="259"/>
    </location>
</feature>
<dbReference type="Pfam" id="PF03956">
    <property type="entry name" value="Lys_export"/>
    <property type="match status" value="1"/>
</dbReference>
<dbReference type="eggNOG" id="COG2431">
    <property type="taxonomic scope" value="Bacteria"/>
</dbReference>
<dbReference type="GO" id="GO:0005886">
    <property type="term" value="C:plasma membrane"/>
    <property type="evidence" value="ECO:0007669"/>
    <property type="project" value="TreeGrafter"/>
</dbReference>
<gene>
    <name evidence="2" type="ORF">BN938_0861</name>
</gene>
<dbReference type="Proteomes" id="UP000027616">
    <property type="component" value="Chromosome I"/>
</dbReference>
<dbReference type="PANTHER" id="PTHR35804:SF1">
    <property type="entry name" value="LYSINE EXPORTER LYSO"/>
    <property type="match status" value="1"/>
</dbReference>
<feature type="transmembrane region" description="Helical" evidence="1">
    <location>
        <begin position="15"/>
        <end position="44"/>
    </location>
</feature>
<dbReference type="EMBL" id="HG934468">
    <property type="protein sequence ID" value="CDN30962.1"/>
    <property type="molecule type" value="Genomic_DNA"/>
</dbReference>
<feature type="transmembrane region" description="Helical" evidence="1">
    <location>
        <begin position="97"/>
        <end position="116"/>
    </location>
</feature>
<feature type="transmembrane region" description="Helical" evidence="1">
    <location>
        <begin position="65"/>
        <end position="85"/>
    </location>
</feature>
<feature type="transmembrane region" description="Helical" evidence="1">
    <location>
        <begin position="210"/>
        <end position="229"/>
    </location>
</feature>
<keyword evidence="1" id="KW-0472">Membrane</keyword>
<feature type="transmembrane region" description="Helical" evidence="1">
    <location>
        <begin position="128"/>
        <end position="148"/>
    </location>
</feature>
<protein>
    <submittedName>
        <fullName evidence="2">Putative surface protein</fullName>
    </submittedName>
</protein>
<evidence type="ECO:0000313" key="2">
    <source>
        <dbReference type="EMBL" id="CDN30962.1"/>
    </source>
</evidence>